<keyword evidence="3" id="KW-1185">Reference proteome</keyword>
<dbReference type="GO" id="GO:0016757">
    <property type="term" value="F:glycosyltransferase activity"/>
    <property type="evidence" value="ECO:0007669"/>
    <property type="project" value="InterPro"/>
</dbReference>
<dbReference type="PANTHER" id="PTHR45947:SF3">
    <property type="entry name" value="SULFOQUINOVOSYL TRANSFERASE SQD2"/>
    <property type="match status" value="1"/>
</dbReference>
<feature type="domain" description="Glycosyl transferase family 1" evidence="1">
    <location>
        <begin position="12"/>
        <end position="133"/>
    </location>
</feature>
<evidence type="ECO:0000313" key="2">
    <source>
        <dbReference type="EMBL" id="AWM13030.1"/>
    </source>
</evidence>
<dbReference type="OrthoDB" id="9768685at2"/>
<proteinExistence type="predicted"/>
<protein>
    <recommendedName>
        <fullName evidence="1">Glycosyl transferase family 1 domain-containing protein</fullName>
    </recommendedName>
</protein>
<name>A0A2U8QS94_9FLAO</name>
<dbReference type="EMBL" id="CP029463">
    <property type="protein sequence ID" value="AWM13030.1"/>
    <property type="molecule type" value="Genomic_DNA"/>
</dbReference>
<dbReference type="KEGG" id="fse:DI487_03565"/>
<gene>
    <name evidence="2" type="ORF">DI487_03565</name>
</gene>
<dbReference type="SUPFAM" id="SSF53756">
    <property type="entry name" value="UDP-Glycosyltransferase/glycogen phosphorylase"/>
    <property type="match status" value="1"/>
</dbReference>
<dbReference type="InterPro" id="IPR001296">
    <property type="entry name" value="Glyco_trans_1"/>
</dbReference>
<reference evidence="2 3" key="1">
    <citation type="submission" date="2018-05" db="EMBL/GenBank/DDBJ databases">
        <title>Flavobacterium sp. MEBiC07310.</title>
        <authorList>
            <person name="Baek K."/>
        </authorList>
    </citation>
    <scope>NUCLEOTIDE SEQUENCE [LARGE SCALE GENOMIC DNA]</scope>
    <source>
        <strain evidence="2 3">MEBiC07310</strain>
    </source>
</reference>
<dbReference type="Gene3D" id="3.40.50.2000">
    <property type="entry name" value="Glycogen Phosphorylase B"/>
    <property type="match status" value="1"/>
</dbReference>
<organism evidence="2 3">
    <name type="scientific">Flavobacterium sediminis</name>
    <dbReference type="NCBI Taxonomy" id="2201181"/>
    <lineage>
        <taxon>Bacteria</taxon>
        <taxon>Pseudomonadati</taxon>
        <taxon>Bacteroidota</taxon>
        <taxon>Flavobacteriia</taxon>
        <taxon>Flavobacteriales</taxon>
        <taxon>Flavobacteriaceae</taxon>
        <taxon>Flavobacterium</taxon>
    </lineage>
</organism>
<evidence type="ECO:0000313" key="3">
    <source>
        <dbReference type="Proteomes" id="UP000245429"/>
    </source>
</evidence>
<dbReference type="Pfam" id="PF00534">
    <property type="entry name" value="Glycos_transf_1"/>
    <property type="match status" value="1"/>
</dbReference>
<accession>A0A2U8QS94</accession>
<sequence length="167" mass="18404">MTTAWADSLQNKRKGADLAQEALNTIQQKRSDIQVVTFGKGESWNTDIISLGEIQDERLLALLYSAADLFIMSSIEEAFGQVTIEALACGLPVVSFPTGGSIDIIKEGENGILAKDFTANELAKAIAKALSQSFDLQVITDDVQKRFDIKDKVSEYRNLYETILQLK</sequence>
<dbReference type="Proteomes" id="UP000245429">
    <property type="component" value="Chromosome"/>
</dbReference>
<dbReference type="PANTHER" id="PTHR45947">
    <property type="entry name" value="SULFOQUINOVOSYL TRANSFERASE SQD2"/>
    <property type="match status" value="1"/>
</dbReference>
<dbReference type="AlphaFoldDB" id="A0A2U8QS94"/>
<dbReference type="InterPro" id="IPR050194">
    <property type="entry name" value="Glycosyltransferase_grp1"/>
</dbReference>
<evidence type="ECO:0000259" key="1">
    <source>
        <dbReference type="Pfam" id="PF00534"/>
    </source>
</evidence>